<dbReference type="GO" id="GO:0045202">
    <property type="term" value="C:synapse"/>
    <property type="evidence" value="ECO:0007669"/>
    <property type="project" value="TreeGrafter"/>
</dbReference>
<dbReference type="AlphaFoldDB" id="A0A922L9Q1"/>
<dbReference type="Gene3D" id="6.10.140.2220">
    <property type="match status" value="1"/>
</dbReference>
<dbReference type="InterPro" id="IPR044925">
    <property type="entry name" value="His-Me_finger_sf"/>
</dbReference>
<feature type="domain" description="MYND-type" evidence="6">
    <location>
        <begin position="347"/>
        <end position="382"/>
    </location>
</feature>
<dbReference type="SUPFAM" id="SSF54060">
    <property type="entry name" value="His-Me finger endonucleases"/>
    <property type="match status" value="1"/>
</dbReference>
<reference evidence="7" key="1">
    <citation type="submission" date="2013-05" db="EMBL/GenBank/DDBJ databases">
        <authorList>
            <person name="Yim A.K.Y."/>
            <person name="Chan T.F."/>
            <person name="Ji K.M."/>
            <person name="Liu X.Y."/>
            <person name="Zhou J.W."/>
            <person name="Li R.Q."/>
            <person name="Yang K.Y."/>
            <person name="Li J."/>
            <person name="Li M."/>
            <person name="Law P.T.W."/>
            <person name="Wu Y.L."/>
            <person name="Cai Z.L."/>
            <person name="Qin H."/>
            <person name="Bao Y."/>
            <person name="Leung R.K.K."/>
            <person name="Ng P.K.S."/>
            <person name="Zou J."/>
            <person name="Zhong X.J."/>
            <person name="Ran P.X."/>
            <person name="Zhong N.S."/>
            <person name="Liu Z.G."/>
            <person name="Tsui S.K.W."/>
        </authorList>
    </citation>
    <scope>NUCLEOTIDE SEQUENCE</scope>
    <source>
        <strain evidence="7">Derf</strain>
        <tissue evidence="7">Whole organism</tissue>
    </source>
</reference>
<dbReference type="Gene3D" id="3.90.75.20">
    <property type="match status" value="1"/>
</dbReference>
<reference evidence="7" key="2">
    <citation type="journal article" date="2022" name="Res Sq">
        <title>Comparative Genomics Reveals Insights into the Divergent Evolution of Astigmatic Mites and Household Pest Adaptations.</title>
        <authorList>
            <person name="Xiong Q."/>
            <person name="Wan A.T.-Y."/>
            <person name="Liu X.-Y."/>
            <person name="Fung C.S.-H."/>
            <person name="Xiao X."/>
            <person name="Malainual N."/>
            <person name="Hou J."/>
            <person name="Wang L."/>
            <person name="Wang M."/>
            <person name="Yang K."/>
            <person name="Cui Y."/>
            <person name="Leung E."/>
            <person name="Nong W."/>
            <person name="Shin S.-K."/>
            <person name="Au S."/>
            <person name="Jeong K.Y."/>
            <person name="Chew F.T."/>
            <person name="Hui J."/>
            <person name="Leung T.F."/>
            <person name="Tungtrongchitr A."/>
            <person name="Zhong N."/>
            <person name="Liu Z."/>
            <person name="Tsui S."/>
        </authorList>
    </citation>
    <scope>NUCLEOTIDE SEQUENCE</scope>
    <source>
        <strain evidence="7">Derf</strain>
        <tissue evidence="7">Whole organism</tissue>
    </source>
</reference>
<dbReference type="GO" id="GO:0016020">
    <property type="term" value="C:membrane"/>
    <property type="evidence" value="ECO:0007669"/>
    <property type="project" value="TreeGrafter"/>
</dbReference>
<gene>
    <name evidence="7" type="primary">ZMYND19</name>
    <name evidence="7" type="ORF">DERF_002503</name>
</gene>
<keyword evidence="3" id="KW-0862">Zinc</keyword>
<feature type="compositionally biased region" description="Basic residues" evidence="5">
    <location>
        <begin position="219"/>
        <end position="231"/>
    </location>
</feature>
<proteinExistence type="predicted"/>
<dbReference type="Pfam" id="PF01753">
    <property type="entry name" value="zf-MYND"/>
    <property type="match status" value="1"/>
</dbReference>
<feature type="compositionally biased region" description="Low complexity" evidence="5">
    <location>
        <begin position="398"/>
        <end position="425"/>
    </location>
</feature>
<evidence type="ECO:0000256" key="2">
    <source>
        <dbReference type="ARBA" id="ARBA00022771"/>
    </source>
</evidence>
<name>A0A922L9Q1_DERFA</name>
<evidence type="ECO:0000256" key="3">
    <source>
        <dbReference type="ARBA" id="ARBA00022833"/>
    </source>
</evidence>
<evidence type="ECO:0000259" key="6">
    <source>
        <dbReference type="PROSITE" id="PS50865"/>
    </source>
</evidence>
<dbReference type="InterPro" id="IPR003615">
    <property type="entry name" value="HNH_nuc"/>
</dbReference>
<organism evidence="7 8">
    <name type="scientific">Dermatophagoides farinae</name>
    <name type="common">American house dust mite</name>
    <dbReference type="NCBI Taxonomy" id="6954"/>
    <lineage>
        <taxon>Eukaryota</taxon>
        <taxon>Metazoa</taxon>
        <taxon>Ecdysozoa</taxon>
        <taxon>Arthropoda</taxon>
        <taxon>Chelicerata</taxon>
        <taxon>Arachnida</taxon>
        <taxon>Acari</taxon>
        <taxon>Acariformes</taxon>
        <taxon>Sarcoptiformes</taxon>
        <taxon>Astigmata</taxon>
        <taxon>Psoroptidia</taxon>
        <taxon>Analgoidea</taxon>
        <taxon>Pyroglyphidae</taxon>
        <taxon>Dermatophagoidinae</taxon>
        <taxon>Dermatophagoides</taxon>
    </lineage>
</organism>
<evidence type="ECO:0000256" key="5">
    <source>
        <dbReference type="SAM" id="MobiDB-lite"/>
    </source>
</evidence>
<dbReference type="PROSITE" id="PS50865">
    <property type="entry name" value="ZF_MYND_2"/>
    <property type="match status" value="1"/>
</dbReference>
<dbReference type="Proteomes" id="UP000790347">
    <property type="component" value="Unassembled WGS sequence"/>
</dbReference>
<keyword evidence="2 4" id="KW-0863">Zinc-finger</keyword>
<evidence type="ECO:0000256" key="4">
    <source>
        <dbReference type="PROSITE-ProRule" id="PRU00134"/>
    </source>
</evidence>
<feature type="region of interest" description="Disordered" evidence="5">
    <location>
        <begin position="396"/>
        <end position="434"/>
    </location>
</feature>
<dbReference type="GO" id="GO:0008270">
    <property type="term" value="F:zinc ion binding"/>
    <property type="evidence" value="ECO:0007669"/>
    <property type="project" value="UniProtKB-KW"/>
</dbReference>
<dbReference type="InterPro" id="IPR002893">
    <property type="entry name" value="Znf_MYND"/>
</dbReference>
<feature type="region of interest" description="Disordered" evidence="5">
    <location>
        <begin position="214"/>
        <end position="272"/>
    </location>
</feature>
<feature type="compositionally biased region" description="Low complexity" evidence="5">
    <location>
        <begin position="234"/>
        <end position="272"/>
    </location>
</feature>
<dbReference type="GO" id="GO:0005737">
    <property type="term" value="C:cytoplasm"/>
    <property type="evidence" value="ECO:0007669"/>
    <property type="project" value="TreeGrafter"/>
</dbReference>
<dbReference type="EMBL" id="ASGP02000001">
    <property type="protein sequence ID" value="KAH9528566.1"/>
    <property type="molecule type" value="Genomic_DNA"/>
</dbReference>
<evidence type="ECO:0000256" key="1">
    <source>
        <dbReference type="ARBA" id="ARBA00022723"/>
    </source>
</evidence>
<evidence type="ECO:0000313" key="7">
    <source>
        <dbReference type="EMBL" id="KAH9528566.1"/>
    </source>
</evidence>
<evidence type="ECO:0000313" key="8">
    <source>
        <dbReference type="Proteomes" id="UP000790347"/>
    </source>
</evidence>
<dbReference type="PANTHER" id="PTHR46831">
    <property type="entry name" value="ZINC FINGER MYND DOMAIN-CONTAINING PROTEIN 19"/>
    <property type="match status" value="1"/>
</dbReference>
<keyword evidence="1" id="KW-0479">Metal-binding</keyword>
<dbReference type="Pfam" id="PF13392">
    <property type="entry name" value="HNH_3"/>
    <property type="match status" value="1"/>
</dbReference>
<dbReference type="PANTHER" id="PTHR46831:SF1">
    <property type="entry name" value="ZINC FINGER MYND DOMAIN-CONTAINING PROTEIN 19"/>
    <property type="match status" value="1"/>
</dbReference>
<keyword evidence="8" id="KW-1185">Reference proteome</keyword>
<dbReference type="SUPFAM" id="SSF144232">
    <property type="entry name" value="HIT/MYND zinc finger-like"/>
    <property type="match status" value="1"/>
</dbReference>
<protein>
    <submittedName>
        <fullName evidence="7">Zinc finger MYND domain-containing protein 19</fullName>
    </submittedName>
</protein>
<dbReference type="InterPro" id="IPR032978">
    <property type="entry name" value="ZMYND19"/>
</dbReference>
<accession>A0A922L9Q1</accession>
<comment type="caution">
    <text evidence="7">The sequence shown here is derived from an EMBL/GenBank/DDBJ whole genome shotgun (WGS) entry which is preliminary data.</text>
</comment>
<sequence>MKDPLLRDCRYLNPSSSSSSSLINYNNGMTRSTISTSESGQELWPIGVKLGIVRLGYSAGKLKYTLVDEQDIVLAREYTFEARLEVLNHGNSNNSNNVSGGGAVVFAYAYQTNHHSTSIINDDNRQMILLQDLIWRRHYGPIPDNKRVVHRNHISMDNRLDNLCLLDLGSNDDNVTTHVWYTMANQVHHHNHHHHHSHSHQNQQQVVIHHNSNNQRSTTRGHHYHHHHHHHDINNNQVDGQQQQQVMPVVENQPASSSQQQQQHFQPPKSSSNDLHLTLYWAAIQQLPPEHLQQQQSTSNNNFDSQAEVNSASRCFDFRGNSLNDQESSSESSISYFECHYGPCVRIERCPREFSICGRCQETRYCGTTCQQLDWPYHKRYCRYKARRQLLAPYSYRSSSSSSSTSNSSSTMTTNTTITSPLSSSYSPRQRLLR</sequence>